<gene>
    <name evidence="2" type="ORF">A2494_03450</name>
</gene>
<keyword evidence="1" id="KW-1133">Transmembrane helix</keyword>
<dbReference type="Proteomes" id="UP000178106">
    <property type="component" value="Unassembled WGS sequence"/>
</dbReference>
<dbReference type="AlphaFoldDB" id="A0A1G2DWA5"/>
<feature type="transmembrane region" description="Helical" evidence="1">
    <location>
        <begin position="6"/>
        <end position="23"/>
    </location>
</feature>
<comment type="caution">
    <text evidence="2">The sequence shown here is derived from an EMBL/GenBank/DDBJ whole genome shotgun (WGS) entry which is preliminary data.</text>
</comment>
<keyword evidence="1" id="KW-0812">Transmembrane</keyword>
<protein>
    <recommendedName>
        <fullName evidence="4">Rod shape-determining protein MreD</fullName>
    </recommendedName>
</protein>
<accession>A0A1G2DWA5</accession>
<evidence type="ECO:0000313" key="2">
    <source>
        <dbReference type="EMBL" id="OGZ17311.1"/>
    </source>
</evidence>
<dbReference type="InterPro" id="IPR046487">
    <property type="entry name" value="DUF6580"/>
</dbReference>
<dbReference type="Pfam" id="PF20221">
    <property type="entry name" value="DUF6580"/>
    <property type="match status" value="1"/>
</dbReference>
<feature type="transmembrane region" description="Helical" evidence="1">
    <location>
        <begin position="64"/>
        <end position="86"/>
    </location>
</feature>
<name>A0A1G2DWA5_9BACT</name>
<keyword evidence="1" id="KW-0472">Membrane</keyword>
<organism evidence="2 3">
    <name type="scientific">Candidatus Lloydbacteria bacterium RIFOXYC12_FULL_46_25</name>
    <dbReference type="NCBI Taxonomy" id="1798670"/>
    <lineage>
        <taxon>Bacteria</taxon>
        <taxon>Candidatus Lloydiibacteriota</taxon>
    </lineage>
</organism>
<evidence type="ECO:0008006" key="4">
    <source>
        <dbReference type="Google" id="ProtNLM"/>
    </source>
</evidence>
<dbReference type="EMBL" id="MHLU01000142">
    <property type="protein sequence ID" value="OGZ17311.1"/>
    <property type="molecule type" value="Genomic_DNA"/>
</dbReference>
<sequence>MSNAPKFVLGAILVAIVIIGRLIPHPWNMTPVSAAAIFAGVHIGKRAAIFVPLFGMLIGDMFLGFYSLPLLLVVYLSMIAAGLLAYGTRNEHGVGMFIARPIAGATLFYLATNAAVWMFGVAYPHTFSGLLAAYVAGIPFFGPQVLGDVLYVGLFFGFYAWVTKYSCAFHSLRGTLLRAR</sequence>
<evidence type="ECO:0000313" key="3">
    <source>
        <dbReference type="Proteomes" id="UP000178106"/>
    </source>
</evidence>
<proteinExistence type="predicted"/>
<feature type="transmembrane region" description="Helical" evidence="1">
    <location>
        <begin position="140"/>
        <end position="162"/>
    </location>
</feature>
<reference evidence="2 3" key="1">
    <citation type="journal article" date="2016" name="Nat. Commun.">
        <title>Thousands of microbial genomes shed light on interconnected biogeochemical processes in an aquifer system.</title>
        <authorList>
            <person name="Anantharaman K."/>
            <person name="Brown C.T."/>
            <person name="Hug L.A."/>
            <person name="Sharon I."/>
            <person name="Castelle C.J."/>
            <person name="Probst A.J."/>
            <person name="Thomas B.C."/>
            <person name="Singh A."/>
            <person name="Wilkins M.J."/>
            <person name="Karaoz U."/>
            <person name="Brodie E.L."/>
            <person name="Williams K.H."/>
            <person name="Hubbard S.S."/>
            <person name="Banfield J.F."/>
        </authorList>
    </citation>
    <scope>NUCLEOTIDE SEQUENCE [LARGE SCALE GENOMIC DNA]</scope>
</reference>
<evidence type="ECO:0000256" key="1">
    <source>
        <dbReference type="SAM" id="Phobius"/>
    </source>
</evidence>
<feature type="transmembrane region" description="Helical" evidence="1">
    <location>
        <begin position="98"/>
        <end position="120"/>
    </location>
</feature>